<comment type="cofactor">
    <cofactor evidence="1">
        <name>Zn(2+)</name>
        <dbReference type="ChEBI" id="CHEBI:29105"/>
    </cofactor>
</comment>
<feature type="non-terminal residue" evidence="4">
    <location>
        <position position="1"/>
    </location>
</feature>
<dbReference type="AlphaFoldDB" id="X1EHL8"/>
<comment type="caution">
    <text evidence="4">The sequence shown here is derived from an EMBL/GenBank/DDBJ whole genome shotgun (WGS) entry which is preliminary data.</text>
</comment>
<comment type="similarity">
    <text evidence="2">Belongs to the peptidase M14 family.</text>
</comment>
<reference evidence="4" key="1">
    <citation type="journal article" date="2014" name="Front. Microbiol.">
        <title>High frequency of phylogenetically diverse reductive dehalogenase-homologous genes in deep subseafloor sedimentary metagenomes.</title>
        <authorList>
            <person name="Kawai M."/>
            <person name="Futagami T."/>
            <person name="Toyoda A."/>
            <person name="Takaki Y."/>
            <person name="Nishi S."/>
            <person name="Hori S."/>
            <person name="Arai W."/>
            <person name="Tsubouchi T."/>
            <person name="Morono Y."/>
            <person name="Uchiyama I."/>
            <person name="Ito T."/>
            <person name="Fujiyama A."/>
            <person name="Inagaki F."/>
            <person name="Takami H."/>
        </authorList>
    </citation>
    <scope>NUCLEOTIDE SEQUENCE</scope>
    <source>
        <strain evidence="4">Expedition CK06-06</strain>
    </source>
</reference>
<feature type="non-terminal residue" evidence="4">
    <location>
        <position position="259"/>
    </location>
</feature>
<dbReference type="GO" id="GO:0008270">
    <property type="term" value="F:zinc ion binding"/>
    <property type="evidence" value="ECO:0007669"/>
    <property type="project" value="InterPro"/>
</dbReference>
<dbReference type="SUPFAM" id="SSF53187">
    <property type="entry name" value="Zn-dependent exopeptidases"/>
    <property type="match status" value="1"/>
</dbReference>
<feature type="domain" description="Peptidase M14" evidence="3">
    <location>
        <begin position="37"/>
        <end position="230"/>
    </location>
</feature>
<dbReference type="Pfam" id="PF00246">
    <property type="entry name" value="Peptidase_M14"/>
    <property type="match status" value="1"/>
</dbReference>
<dbReference type="GO" id="GO:0004181">
    <property type="term" value="F:metallocarboxypeptidase activity"/>
    <property type="evidence" value="ECO:0007669"/>
    <property type="project" value="InterPro"/>
</dbReference>
<accession>X1EHL8</accession>
<evidence type="ECO:0000256" key="1">
    <source>
        <dbReference type="ARBA" id="ARBA00001947"/>
    </source>
</evidence>
<proteinExistence type="inferred from homology"/>
<name>X1EHL8_9ZZZZ</name>
<dbReference type="EMBL" id="BART01030867">
    <property type="protein sequence ID" value="GAH08143.1"/>
    <property type="molecule type" value="Genomic_DNA"/>
</dbReference>
<evidence type="ECO:0000256" key="2">
    <source>
        <dbReference type="ARBA" id="ARBA00005988"/>
    </source>
</evidence>
<dbReference type="PANTHER" id="PTHR11705">
    <property type="entry name" value="PROTEASE FAMILY M14 CARBOXYPEPTIDASE A,B"/>
    <property type="match status" value="1"/>
</dbReference>
<sequence>DNQEIYVIPALNLDSLDLVVNEGNHWLRKNLRSFDDDHDGFFDEDRAEDVSGDGIVSSFDVFDNTNPSNPIYLYTYYEGIDNDLDGQVNEDDVGYTDLNRNYDSYWRDGGGWSPDTMSQIYPGPSPFSEPETRAFRDFALNHSFGMAYSLHSGINATFFVDDEYGWAESALYWNMVQDYIKILPPSYTEVYTGYGQEQYPAASAILAGGCDTWLYFERDCLAPITFELYRNYSSIAPGAETVLVENSTHLILEWKSIYD</sequence>
<dbReference type="GO" id="GO:0006508">
    <property type="term" value="P:proteolysis"/>
    <property type="evidence" value="ECO:0007669"/>
    <property type="project" value="InterPro"/>
</dbReference>
<dbReference type="InterPro" id="IPR000834">
    <property type="entry name" value="Peptidase_M14"/>
</dbReference>
<dbReference type="GO" id="GO:0005615">
    <property type="term" value="C:extracellular space"/>
    <property type="evidence" value="ECO:0007669"/>
    <property type="project" value="TreeGrafter"/>
</dbReference>
<evidence type="ECO:0000313" key="4">
    <source>
        <dbReference type="EMBL" id="GAH08143.1"/>
    </source>
</evidence>
<dbReference type="Gene3D" id="3.40.630.10">
    <property type="entry name" value="Zn peptidases"/>
    <property type="match status" value="1"/>
</dbReference>
<protein>
    <recommendedName>
        <fullName evidence="3">Peptidase M14 domain-containing protein</fullName>
    </recommendedName>
</protein>
<gene>
    <name evidence="4" type="ORF">S01H4_53763</name>
</gene>
<evidence type="ECO:0000259" key="3">
    <source>
        <dbReference type="Pfam" id="PF00246"/>
    </source>
</evidence>
<dbReference type="PANTHER" id="PTHR11705:SF119">
    <property type="entry name" value="OS02G0119300 PROTEIN"/>
    <property type="match status" value="1"/>
</dbReference>
<organism evidence="4">
    <name type="scientific">marine sediment metagenome</name>
    <dbReference type="NCBI Taxonomy" id="412755"/>
    <lineage>
        <taxon>unclassified sequences</taxon>
        <taxon>metagenomes</taxon>
        <taxon>ecological metagenomes</taxon>
    </lineage>
</organism>